<evidence type="ECO:0000256" key="1">
    <source>
        <dbReference type="SAM" id="MobiDB-lite"/>
    </source>
</evidence>
<organism evidence="2 3">
    <name type="scientific">Herbaspirillum frisingense GSF30</name>
    <dbReference type="NCBI Taxonomy" id="864073"/>
    <lineage>
        <taxon>Bacteria</taxon>
        <taxon>Pseudomonadati</taxon>
        <taxon>Pseudomonadota</taxon>
        <taxon>Betaproteobacteria</taxon>
        <taxon>Burkholderiales</taxon>
        <taxon>Oxalobacteraceae</taxon>
        <taxon>Herbaspirillum</taxon>
    </lineage>
</organism>
<dbReference type="EMBL" id="AEEC02000033">
    <property type="protein sequence ID" value="EOA03083.1"/>
    <property type="molecule type" value="Genomic_DNA"/>
</dbReference>
<evidence type="ECO:0000313" key="3">
    <source>
        <dbReference type="Proteomes" id="UP000006772"/>
    </source>
</evidence>
<dbReference type="Pfam" id="PF10387">
    <property type="entry name" value="DUF2442"/>
    <property type="match status" value="1"/>
</dbReference>
<name>A0AAI9N285_9BURK</name>
<comment type="caution">
    <text evidence="2">The sequence shown here is derived from an EMBL/GenBank/DDBJ whole genome shotgun (WGS) entry which is preliminary data.</text>
</comment>
<gene>
    <name evidence="2" type="ORF">HFRIS_019138</name>
</gene>
<protein>
    <recommendedName>
        <fullName evidence="4">DUF2442 domain-containing protein</fullName>
    </recommendedName>
</protein>
<proteinExistence type="predicted"/>
<dbReference type="AlphaFoldDB" id="A0AAI9N285"/>
<dbReference type="Proteomes" id="UP000006772">
    <property type="component" value="Unassembled WGS sequence"/>
</dbReference>
<feature type="region of interest" description="Disordered" evidence="1">
    <location>
        <begin position="128"/>
        <end position="150"/>
    </location>
</feature>
<reference evidence="2 3" key="1">
    <citation type="journal article" date="2013" name="Front. Microbiol.">
        <title>The genome of the endophytic bacterium H. frisingense GSF30(T) identifies diverse strategies in the Herbaspirillum genus to interact with plants.</title>
        <authorList>
            <person name="Straub D."/>
            <person name="Rothballer M."/>
            <person name="Hartmann A."/>
            <person name="Ludewig U."/>
        </authorList>
    </citation>
    <scope>NUCLEOTIDE SEQUENCE [LARGE SCALE GENOMIC DNA]</scope>
    <source>
        <strain evidence="2 3">GSF30</strain>
    </source>
</reference>
<evidence type="ECO:0000313" key="2">
    <source>
        <dbReference type="EMBL" id="EOA03083.1"/>
    </source>
</evidence>
<dbReference type="InterPro" id="IPR018841">
    <property type="entry name" value="DUF2442"/>
</dbReference>
<dbReference type="RefSeq" id="WP_006464783.1">
    <property type="nucleotide sequence ID" value="NZ_AEEC02000033.1"/>
</dbReference>
<feature type="compositionally biased region" description="Basic residues" evidence="1">
    <location>
        <begin position="139"/>
        <end position="150"/>
    </location>
</feature>
<sequence length="150" mass="15747">MTIIKAKKRDNPPVTEELLAQALARGSKRAGAALQATEVDYLPAFAAIAIGFADKTAVLLPIDNYPELAELSAAELGRIELGYAGSALCLEERDLHVSIAGLVAASPALMKLASTVVATRNGSRSSEAKVLAVRENGKKGGRPRKLPQDV</sequence>
<dbReference type="Gene3D" id="3.30.2020.40">
    <property type="entry name" value="Uncharacterised protein PF10387, DUF2442"/>
    <property type="match status" value="1"/>
</dbReference>
<evidence type="ECO:0008006" key="4">
    <source>
        <dbReference type="Google" id="ProtNLM"/>
    </source>
</evidence>
<accession>A0AAI9N285</accession>